<evidence type="ECO:0000256" key="3">
    <source>
        <dbReference type="ARBA" id="ARBA00023027"/>
    </source>
</evidence>
<comment type="caution">
    <text evidence="4">The sequence shown here is derived from an EMBL/GenBank/DDBJ whole genome shotgun (WGS) entry which is preliminary data.</text>
</comment>
<dbReference type="Pfam" id="PF04166">
    <property type="entry name" value="PdxA"/>
    <property type="match status" value="1"/>
</dbReference>
<name>A0ABS1JNZ0_9BURK</name>
<keyword evidence="1" id="KW-0479">Metal-binding</keyword>
<evidence type="ECO:0000256" key="2">
    <source>
        <dbReference type="ARBA" id="ARBA00023002"/>
    </source>
</evidence>
<evidence type="ECO:0000313" key="4">
    <source>
        <dbReference type="EMBL" id="MBL0425974.1"/>
    </source>
</evidence>
<organism evidence="4 5">
    <name type="scientific">Ramlibacter alkalitolerans</name>
    <dbReference type="NCBI Taxonomy" id="2039631"/>
    <lineage>
        <taxon>Bacteria</taxon>
        <taxon>Pseudomonadati</taxon>
        <taxon>Pseudomonadota</taxon>
        <taxon>Betaproteobacteria</taxon>
        <taxon>Burkholderiales</taxon>
        <taxon>Comamonadaceae</taxon>
        <taxon>Ramlibacter</taxon>
    </lineage>
</organism>
<dbReference type="PANTHER" id="PTHR30004:SF3">
    <property type="entry name" value="4-HYDROXYTHREONINE-4-PHOSPHATE DEHYDROGENASE 2-RELATED"/>
    <property type="match status" value="1"/>
</dbReference>
<protein>
    <submittedName>
        <fullName evidence="4">4-hydroxythreonine-4-phosphate dehydrogenase PdxA</fullName>
    </submittedName>
</protein>
<keyword evidence="3" id="KW-0520">NAD</keyword>
<sequence length="344" mass="36720">MRHFVEGDALPVIGLMPGDMTGIGPEITAKLLASGRLREVARVVVIGDARVFELGCREAGVQPAWCTHASVDAIHWSRPGIPVLDLGNVDPATLPRRENSAESGRLAGETLLHMTQLAQQGSLDAVSFAPLSKAALHAGGWKYPDEHQMFAAWNAHEGFFGEMNVIEQFSTFRVTSHVALRRALDLITPERIAAAVRLADTTLRARGFAPPRIGVAALNPHCGEGGLFGDEEIRLIAPAVRRLQEEGIAVSGPISSDAIFLKALKGEYDGVVMMYHDQGQIATKLLGFHKGVTVTAGLRTIYTTPAHGTAFDIVGQGKAESGALEQAVRIAARMAAARRVSADS</sequence>
<accession>A0ABS1JNZ0</accession>
<proteinExistence type="predicted"/>
<dbReference type="Proteomes" id="UP000622707">
    <property type="component" value="Unassembled WGS sequence"/>
</dbReference>
<dbReference type="InterPro" id="IPR005255">
    <property type="entry name" value="PdxA_fam"/>
</dbReference>
<dbReference type="Gene3D" id="3.40.718.10">
    <property type="entry name" value="Isopropylmalate Dehydrogenase"/>
    <property type="match status" value="1"/>
</dbReference>
<evidence type="ECO:0000313" key="5">
    <source>
        <dbReference type="Proteomes" id="UP000622707"/>
    </source>
</evidence>
<keyword evidence="2" id="KW-0560">Oxidoreductase</keyword>
<dbReference type="PANTHER" id="PTHR30004">
    <property type="entry name" value="4-HYDROXYTHREONINE-4-PHOSPHATE DEHYDROGENASE"/>
    <property type="match status" value="1"/>
</dbReference>
<dbReference type="EMBL" id="JAEQND010000006">
    <property type="protein sequence ID" value="MBL0425974.1"/>
    <property type="molecule type" value="Genomic_DNA"/>
</dbReference>
<dbReference type="SUPFAM" id="SSF53659">
    <property type="entry name" value="Isocitrate/Isopropylmalate dehydrogenase-like"/>
    <property type="match status" value="1"/>
</dbReference>
<keyword evidence="5" id="KW-1185">Reference proteome</keyword>
<evidence type="ECO:0000256" key="1">
    <source>
        <dbReference type="ARBA" id="ARBA00022723"/>
    </source>
</evidence>
<reference evidence="4 5" key="1">
    <citation type="journal article" date="2017" name="Int. J. Syst. Evol. Microbiol.">
        <title>Ramlibacter alkalitolerans sp. nov., alkali-tolerant bacterium isolated from soil of ginseng.</title>
        <authorList>
            <person name="Lee D.H."/>
            <person name="Cha C.J."/>
        </authorList>
    </citation>
    <scope>NUCLEOTIDE SEQUENCE [LARGE SCALE GENOMIC DNA]</scope>
    <source>
        <strain evidence="4 5">KACC 19305</strain>
    </source>
</reference>
<gene>
    <name evidence="4" type="ORF">JI746_12745</name>
</gene>